<dbReference type="SUPFAM" id="SSF101898">
    <property type="entry name" value="NHL repeat"/>
    <property type="match status" value="1"/>
</dbReference>
<feature type="signal peptide" evidence="2">
    <location>
        <begin position="1"/>
        <end position="26"/>
    </location>
</feature>
<evidence type="ECO:0000256" key="1">
    <source>
        <dbReference type="SAM" id="MobiDB-lite"/>
    </source>
</evidence>
<keyword evidence="2" id="KW-0732">Signal</keyword>
<feature type="domain" description="Disintegrin" evidence="3">
    <location>
        <begin position="492"/>
        <end position="567"/>
    </location>
</feature>
<dbReference type="InterPro" id="IPR052918">
    <property type="entry name" value="Motility_Chemotaxis_Reg"/>
</dbReference>
<dbReference type="Proteomes" id="UP001217838">
    <property type="component" value="Unassembled WGS sequence"/>
</dbReference>
<dbReference type="RefSeq" id="WP_272004814.1">
    <property type="nucleotide sequence ID" value="NZ_JAQNDN010000019.1"/>
</dbReference>
<dbReference type="InterPro" id="IPR036436">
    <property type="entry name" value="Disintegrin_dom_sf"/>
</dbReference>
<reference evidence="4 5" key="1">
    <citation type="submission" date="2022-11" db="EMBL/GenBank/DDBJ databases">
        <title>Minimal conservation of predation-associated metabolite biosynthetic gene clusters underscores biosynthetic potential of Myxococcota including descriptions for ten novel species: Archangium lansinium sp. nov., Myxococcus landrumus sp. nov., Nannocystis bai.</title>
        <authorList>
            <person name="Ahearne A."/>
            <person name="Stevens C."/>
            <person name="Dowd S."/>
        </authorList>
    </citation>
    <scope>NUCLEOTIDE SEQUENCE [LARGE SCALE GENOMIC DNA]</scope>
    <source>
        <strain evidence="4 5">NCELM</strain>
    </source>
</reference>
<dbReference type="Gene3D" id="4.10.70.10">
    <property type="entry name" value="Disintegrin domain"/>
    <property type="match status" value="1"/>
</dbReference>
<accession>A0ABT5BH80</accession>
<feature type="compositionally biased region" description="Polar residues" evidence="1">
    <location>
        <begin position="587"/>
        <end position="597"/>
    </location>
</feature>
<keyword evidence="5" id="KW-1185">Reference proteome</keyword>
<protein>
    <submittedName>
        <fullName evidence="4">SBBP repeat-containing protein</fullName>
    </submittedName>
</protein>
<dbReference type="SUPFAM" id="SSF57552">
    <property type="entry name" value="Blood coagulation inhibitor (disintegrin)"/>
    <property type="match status" value="1"/>
</dbReference>
<evidence type="ECO:0000256" key="2">
    <source>
        <dbReference type="SAM" id="SignalP"/>
    </source>
</evidence>
<dbReference type="PANTHER" id="PTHR35580:SF1">
    <property type="entry name" value="PHYTASE-LIKE DOMAIN-CONTAINING PROTEIN"/>
    <property type="match status" value="1"/>
</dbReference>
<evidence type="ECO:0000259" key="3">
    <source>
        <dbReference type="PROSITE" id="PS50214"/>
    </source>
</evidence>
<dbReference type="PANTHER" id="PTHR35580">
    <property type="entry name" value="CELL SURFACE GLYCOPROTEIN (S-LAYER PROTEIN)-LIKE PROTEIN"/>
    <property type="match status" value="1"/>
</dbReference>
<evidence type="ECO:0000313" key="4">
    <source>
        <dbReference type="EMBL" id="MDC0672773.1"/>
    </source>
</evidence>
<feature type="chain" id="PRO_5046980331" evidence="2">
    <location>
        <begin position="27"/>
        <end position="684"/>
    </location>
</feature>
<dbReference type="InterPro" id="IPR001762">
    <property type="entry name" value="Disintegrin_dom"/>
</dbReference>
<feature type="region of interest" description="Disordered" evidence="1">
    <location>
        <begin position="587"/>
        <end position="665"/>
    </location>
</feature>
<name>A0ABT5BH80_9BACT</name>
<feature type="compositionally biased region" description="Low complexity" evidence="1">
    <location>
        <begin position="598"/>
        <end position="612"/>
    </location>
</feature>
<organism evidence="4 5">
    <name type="scientific">Nannocystis radixulma</name>
    <dbReference type="NCBI Taxonomy" id="2995305"/>
    <lineage>
        <taxon>Bacteria</taxon>
        <taxon>Pseudomonadati</taxon>
        <taxon>Myxococcota</taxon>
        <taxon>Polyangia</taxon>
        <taxon>Nannocystales</taxon>
        <taxon>Nannocystaceae</taxon>
        <taxon>Nannocystis</taxon>
    </lineage>
</organism>
<dbReference type="InterPro" id="IPR010620">
    <property type="entry name" value="SBBP_repeat"/>
</dbReference>
<dbReference type="Pfam" id="PF06739">
    <property type="entry name" value="SBBP"/>
    <property type="match status" value="2"/>
</dbReference>
<proteinExistence type="predicted"/>
<gene>
    <name evidence="4" type="ORF">POL58_33785</name>
</gene>
<dbReference type="PROSITE" id="PS50214">
    <property type="entry name" value="DISINTEGRIN_2"/>
    <property type="match status" value="1"/>
</dbReference>
<evidence type="ECO:0000313" key="5">
    <source>
        <dbReference type="Proteomes" id="UP001217838"/>
    </source>
</evidence>
<comment type="caution">
    <text evidence="4">The sequence shown here is derived from an EMBL/GenBank/DDBJ whole genome shotgun (WGS) entry which is preliminary data.</text>
</comment>
<feature type="compositionally biased region" description="Low complexity" evidence="1">
    <location>
        <begin position="638"/>
        <end position="649"/>
    </location>
</feature>
<dbReference type="EMBL" id="JAQNDN010000019">
    <property type="protein sequence ID" value="MDC0672773.1"/>
    <property type="molecule type" value="Genomic_DNA"/>
</dbReference>
<sequence>MNHSLAKTLGLGAALALTGAATEASAALPDRVWGTYVGGDNWDEAKSVAVDEEGNVYVCGRTGSPSGIATAGTHQTAFAGFADAYLLKFSPAGERLWGTYFGGAGDEYCHGVSVREGQVALIGITLSTAGIATPGAFQTSSDGNQACGFAAVFTPAGAQTWGSYLCGPDDGVSPIALTIDSQGAVYVGGATNTSITGLTTPASHQPEYADLGIEPDGFLARFDAQGKLAWGTYYGGCCWDVVRGVSVNDLGELYIAGDSESPEGIASPGAHKTLVQIGETFLARFTADGERLWGTYFGGAEGDEFGDVVALPQGGAALIGQTLSSDQIATAGTHQTSPDGGEDDMFVARFDADGEQLWGTYFGGPGHDPVTGVATDAAGDIYVAGTTNSFTSVATPGAFQPMLVGSDDALVAKFDGAGALRWSTYYGGAGQFDWSDAVAVTPGGDVYLVGVTYSAGGIASPGAHDDELGGDNDGFLVRLSQDVGATCRGPADCRGGSCVDGVCCDAPCGGGADDCQACAASLGAVADGVCTLLGPTATCRPAASECDAAEMCNGDSVDCPADLPATDGELCEVGSCEAGACIPGAATTTDPTDGESSTTTGPGEPAPTTGEPDPTEHVPEDSTGPTTGHVPGDSSGPTTDASSDSESATGGQTGESGCGCHHDAGPLGALAPALLLLLRRRRTA</sequence>